<comment type="similarity">
    <text evidence="2">Belongs to the drug/metabolite transporter (DMT) superfamily. 10 TMS drug/metabolite exporter (DME) (TC 2.A.7.3) family.</text>
</comment>
<proteinExistence type="inferred from homology"/>
<evidence type="ECO:0000259" key="7">
    <source>
        <dbReference type="Pfam" id="PF00892"/>
    </source>
</evidence>
<feature type="transmembrane region" description="Helical" evidence="6">
    <location>
        <begin position="124"/>
        <end position="143"/>
    </location>
</feature>
<feature type="domain" description="EamA" evidence="7">
    <location>
        <begin position="154"/>
        <end position="283"/>
    </location>
</feature>
<name>A0ABU8RUY2_9SPHN</name>
<comment type="caution">
    <text evidence="8">The sequence shown here is derived from an EMBL/GenBank/DDBJ whole genome shotgun (WGS) entry which is preliminary data.</text>
</comment>
<sequence>MTRAPSLMPFLSVTAGIATFSTMDALMKSASIEAGVYNALLFRAGIGTSLMIPVWLLAKGRWPAVAVLRVHALRSAVVAAMALLFFWGLVRLPMAEGMALSFISPLVALYLAAVLLGETIRSRAILASLLGLAGVAVIAAARFGEGGGFGEAGPGILAVLLSAVFYAWNLILQRQQAQIARPVDVALFQNVFIGLILVFAAPWFAIVPSALALRDVTGAAVLAAIALMLLSWGYARAEAQALVPLEYTAFIWAALMGWLWFDEAVTPATVAGTVLIVIGCWIATREKAPAVPAASLPPAP</sequence>
<keyword evidence="3 6" id="KW-0812">Transmembrane</keyword>
<feature type="transmembrane region" description="Helical" evidence="6">
    <location>
        <begin position="70"/>
        <end position="92"/>
    </location>
</feature>
<feature type="transmembrane region" description="Helical" evidence="6">
    <location>
        <begin position="216"/>
        <end position="235"/>
    </location>
</feature>
<evidence type="ECO:0000313" key="9">
    <source>
        <dbReference type="Proteomes" id="UP001361239"/>
    </source>
</evidence>
<evidence type="ECO:0000256" key="4">
    <source>
        <dbReference type="ARBA" id="ARBA00022989"/>
    </source>
</evidence>
<keyword evidence="5 6" id="KW-0472">Membrane</keyword>
<feature type="transmembrane region" description="Helical" evidence="6">
    <location>
        <begin position="184"/>
        <end position="204"/>
    </location>
</feature>
<dbReference type="InterPro" id="IPR000620">
    <property type="entry name" value="EamA_dom"/>
</dbReference>
<dbReference type="Pfam" id="PF00892">
    <property type="entry name" value="EamA"/>
    <property type="match status" value="2"/>
</dbReference>
<evidence type="ECO:0000256" key="6">
    <source>
        <dbReference type="SAM" id="Phobius"/>
    </source>
</evidence>
<dbReference type="RefSeq" id="WP_339586774.1">
    <property type="nucleotide sequence ID" value="NZ_JBBHJZ010000002.1"/>
</dbReference>
<feature type="transmembrane region" description="Helical" evidence="6">
    <location>
        <begin position="98"/>
        <end position="117"/>
    </location>
</feature>
<dbReference type="EMBL" id="JBBHJZ010000002">
    <property type="protein sequence ID" value="MEJ5976812.1"/>
    <property type="molecule type" value="Genomic_DNA"/>
</dbReference>
<reference evidence="8 9" key="1">
    <citation type="submission" date="2024-03" db="EMBL/GenBank/DDBJ databases">
        <authorList>
            <person name="Jo J.-H."/>
        </authorList>
    </citation>
    <scope>NUCLEOTIDE SEQUENCE [LARGE SCALE GENOMIC DNA]</scope>
    <source>
        <strain evidence="8 9">PS1R-30</strain>
    </source>
</reference>
<dbReference type="Proteomes" id="UP001361239">
    <property type="component" value="Unassembled WGS sequence"/>
</dbReference>
<dbReference type="PANTHER" id="PTHR22911">
    <property type="entry name" value="ACYL-MALONYL CONDENSING ENZYME-RELATED"/>
    <property type="match status" value="1"/>
</dbReference>
<feature type="transmembrane region" description="Helical" evidence="6">
    <location>
        <begin position="155"/>
        <end position="172"/>
    </location>
</feature>
<feature type="transmembrane region" description="Helical" evidence="6">
    <location>
        <begin position="242"/>
        <end position="261"/>
    </location>
</feature>
<evidence type="ECO:0000256" key="1">
    <source>
        <dbReference type="ARBA" id="ARBA00004141"/>
    </source>
</evidence>
<keyword evidence="9" id="KW-1185">Reference proteome</keyword>
<organism evidence="8 9">
    <name type="scientific">Novosphingobium anseongense</name>
    <dbReference type="NCBI Taxonomy" id="3133436"/>
    <lineage>
        <taxon>Bacteria</taxon>
        <taxon>Pseudomonadati</taxon>
        <taxon>Pseudomonadota</taxon>
        <taxon>Alphaproteobacteria</taxon>
        <taxon>Sphingomonadales</taxon>
        <taxon>Sphingomonadaceae</taxon>
        <taxon>Novosphingobium</taxon>
    </lineage>
</organism>
<evidence type="ECO:0000256" key="5">
    <source>
        <dbReference type="ARBA" id="ARBA00023136"/>
    </source>
</evidence>
<gene>
    <name evidence="8" type="ORF">WG901_09220</name>
</gene>
<feature type="transmembrane region" description="Helical" evidence="6">
    <location>
        <begin position="267"/>
        <end position="284"/>
    </location>
</feature>
<dbReference type="SUPFAM" id="SSF103481">
    <property type="entry name" value="Multidrug resistance efflux transporter EmrE"/>
    <property type="match status" value="2"/>
</dbReference>
<dbReference type="InterPro" id="IPR037185">
    <property type="entry name" value="EmrE-like"/>
</dbReference>
<dbReference type="Gene3D" id="1.10.3730.20">
    <property type="match status" value="1"/>
</dbReference>
<comment type="subcellular location">
    <subcellularLocation>
        <location evidence="1">Membrane</location>
        <topology evidence="1">Multi-pass membrane protein</topology>
    </subcellularLocation>
</comment>
<evidence type="ECO:0000256" key="3">
    <source>
        <dbReference type="ARBA" id="ARBA00022692"/>
    </source>
</evidence>
<protein>
    <submittedName>
        <fullName evidence="8">DMT family transporter</fullName>
    </submittedName>
</protein>
<keyword evidence="4 6" id="KW-1133">Transmembrane helix</keyword>
<accession>A0ABU8RUY2</accession>
<evidence type="ECO:0000256" key="2">
    <source>
        <dbReference type="ARBA" id="ARBA00009853"/>
    </source>
</evidence>
<evidence type="ECO:0000313" key="8">
    <source>
        <dbReference type="EMBL" id="MEJ5976812.1"/>
    </source>
</evidence>
<dbReference type="PANTHER" id="PTHR22911:SF6">
    <property type="entry name" value="SOLUTE CARRIER FAMILY 35 MEMBER G1"/>
    <property type="match status" value="1"/>
</dbReference>
<feature type="domain" description="EamA" evidence="7">
    <location>
        <begin position="15"/>
        <end position="138"/>
    </location>
</feature>
<feature type="transmembrane region" description="Helical" evidence="6">
    <location>
        <begin position="39"/>
        <end position="58"/>
    </location>
</feature>